<keyword evidence="3" id="KW-1185">Reference proteome</keyword>
<evidence type="ECO:0000259" key="1">
    <source>
        <dbReference type="Pfam" id="PF01656"/>
    </source>
</evidence>
<dbReference type="Pfam" id="PF01656">
    <property type="entry name" value="CbiA"/>
    <property type="match status" value="1"/>
</dbReference>
<dbReference type="InterPro" id="IPR050678">
    <property type="entry name" value="DNA_Partitioning_ATPase"/>
</dbReference>
<dbReference type="Gene3D" id="3.40.50.300">
    <property type="entry name" value="P-loop containing nucleotide triphosphate hydrolases"/>
    <property type="match status" value="1"/>
</dbReference>
<evidence type="ECO:0000313" key="3">
    <source>
        <dbReference type="Proteomes" id="UP000031549"/>
    </source>
</evidence>
<sequence>MSIISFTNVKGGVGKSTTAVHFIYWLAVIKKKSVAVVDADGQGSTSAWLEAMELGVGLCRITDADELADQLPAIEKNFDYVIVDNAGNLGEATRSTLLTATTAVIPISPSGLDLMSAASAAKVVRQNQKARGGFPKAGIFINRATRNSKLSREAVDVIKEIEGITPLKQIIYRRELIADTFLQKATVWNMAGGKEASADYQKLFNEILRLNK</sequence>
<dbReference type="PIRSF" id="PIRSF009320">
    <property type="entry name" value="Nuc_binding_HP_1000"/>
    <property type="match status" value="1"/>
</dbReference>
<gene>
    <name evidence="2" type="ORF">PI95_030360</name>
</gene>
<dbReference type="RefSeq" id="WP_039740817.1">
    <property type="nucleotide sequence ID" value="NZ_JTCM02000127.1"/>
</dbReference>
<reference evidence="2 3" key="1">
    <citation type="journal article" date="2015" name="Genome Announc.">
        <title>Draft Genome Sequence of Cyanobacterium Hassallia byssoidea Strain VB512170, Isolated from Monuments in India.</title>
        <authorList>
            <person name="Singh D."/>
            <person name="Chandrababunaidu M.M."/>
            <person name="Panda A."/>
            <person name="Sen D."/>
            <person name="Bhattacharyya S."/>
            <person name="Adhikary S.P."/>
            <person name="Tripathy S."/>
        </authorList>
    </citation>
    <scope>NUCLEOTIDE SEQUENCE [LARGE SCALE GENOMIC DNA]</scope>
    <source>
        <strain evidence="2 3">VB512170</strain>
    </source>
</reference>
<dbReference type="SUPFAM" id="SSF52540">
    <property type="entry name" value="P-loop containing nucleoside triphosphate hydrolases"/>
    <property type="match status" value="1"/>
</dbReference>
<protein>
    <submittedName>
        <fullName evidence="2">ParA family protein</fullName>
    </submittedName>
</protein>
<dbReference type="EMBL" id="JTCM02000127">
    <property type="protein sequence ID" value="NEU76696.1"/>
    <property type="molecule type" value="Genomic_DNA"/>
</dbReference>
<accession>A0A846HH52</accession>
<proteinExistence type="predicted"/>
<dbReference type="Proteomes" id="UP000031549">
    <property type="component" value="Unassembled WGS sequence"/>
</dbReference>
<name>A0A846HH52_9CYAN</name>
<comment type="caution">
    <text evidence="2">The sequence shown here is derived from an EMBL/GenBank/DDBJ whole genome shotgun (WGS) entry which is preliminary data.</text>
</comment>
<evidence type="ECO:0000313" key="2">
    <source>
        <dbReference type="EMBL" id="NEU76696.1"/>
    </source>
</evidence>
<dbReference type="CDD" id="cd02042">
    <property type="entry name" value="ParAB_family"/>
    <property type="match status" value="1"/>
</dbReference>
<feature type="domain" description="CobQ/CobB/MinD/ParA nucleotide binding" evidence="1">
    <location>
        <begin position="4"/>
        <end position="179"/>
    </location>
</feature>
<organism evidence="2 3">
    <name type="scientific">Hassallia byssoidea VB512170</name>
    <dbReference type="NCBI Taxonomy" id="1304833"/>
    <lineage>
        <taxon>Bacteria</taxon>
        <taxon>Bacillati</taxon>
        <taxon>Cyanobacteriota</taxon>
        <taxon>Cyanophyceae</taxon>
        <taxon>Nostocales</taxon>
        <taxon>Tolypothrichaceae</taxon>
        <taxon>Hassallia</taxon>
    </lineage>
</organism>
<dbReference type="PANTHER" id="PTHR13696:SF96">
    <property type="entry name" value="COBQ_COBB_MIND_PARA NUCLEOTIDE BINDING DOMAIN-CONTAINING PROTEIN"/>
    <property type="match status" value="1"/>
</dbReference>
<dbReference type="AlphaFoldDB" id="A0A846HH52"/>
<dbReference type="PANTHER" id="PTHR13696">
    <property type="entry name" value="P-LOOP CONTAINING NUCLEOSIDE TRIPHOSPHATE HYDROLASE"/>
    <property type="match status" value="1"/>
</dbReference>
<dbReference type="InterPro" id="IPR027417">
    <property type="entry name" value="P-loop_NTPase"/>
</dbReference>
<dbReference type="InterPro" id="IPR002586">
    <property type="entry name" value="CobQ/CobB/MinD/ParA_Nub-bd_dom"/>
</dbReference>